<name>A0A1G8RRT1_9GAMM</name>
<dbReference type="PIRSF" id="PIRSF037225">
    <property type="entry name" value="UCP037225"/>
    <property type="match status" value="1"/>
</dbReference>
<keyword evidence="2" id="KW-1185">Reference proteome</keyword>
<dbReference type="STRING" id="376427.SAMN04487954_103306"/>
<dbReference type="InterPro" id="IPR025990">
    <property type="entry name" value="zinc_ribbon_bacterial"/>
</dbReference>
<dbReference type="Pfam" id="PF14255">
    <property type="entry name" value="Zn_ribbon_21"/>
    <property type="match status" value="1"/>
</dbReference>
<dbReference type="EMBL" id="FNES01000003">
    <property type="protein sequence ID" value="SDJ19677.1"/>
    <property type="molecule type" value="Genomic_DNA"/>
</dbReference>
<dbReference type="AlphaFoldDB" id="A0A1G8RRT1"/>
<gene>
    <name evidence="1" type="ORF">SAMN04487954_103306</name>
</gene>
<reference evidence="1 2" key="1">
    <citation type="submission" date="2016-10" db="EMBL/GenBank/DDBJ databases">
        <authorList>
            <person name="de Groot N.N."/>
        </authorList>
    </citation>
    <scope>NUCLEOTIDE SEQUENCE [LARGE SCALE GENOMIC DNA]</scope>
    <source>
        <strain evidence="1 2">CGMCC 1.6133</strain>
    </source>
</reference>
<accession>A0A1G8RRT1</accession>
<protein>
    <submittedName>
        <fullName evidence="1">Cysteine-rich CPXCG</fullName>
    </submittedName>
</protein>
<evidence type="ECO:0000313" key="2">
    <source>
        <dbReference type="Proteomes" id="UP000198525"/>
    </source>
</evidence>
<dbReference type="InterPro" id="IPR017143">
    <property type="entry name" value="UCP037225"/>
</dbReference>
<dbReference type="Proteomes" id="UP000198525">
    <property type="component" value="Unassembled WGS sequence"/>
</dbReference>
<sequence length="69" mass="7790">MHEEWLESRMVHCPYCDAPFDLLVDLSGGDQQTWEDCPHCCAPIQVRIAVSSVDGDLEELTLGRDDEVL</sequence>
<organism evidence="1 2">
    <name type="scientific">Billgrantia gudaonensis</name>
    <dbReference type="NCBI Taxonomy" id="376427"/>
    <lineage>
        <taxon>Bacteria</taxon>
        <taxon>Pseudomonadati</taxon>
        <taxon>Pseudomonadota</taxon>
        <taxon>Gammaproteobacteria</taxon>
        <taxon>Oceanospirillales</taxon>
        <taxon>Halomonadaceae</taxon>
        <taxon>Billgrantia</taxon>
    </lineage>
</organism>
<proteinExistence type="predicted"/>
<evidence type="ECO:0000313" key="1">
    <source>
        <dbReference type="EMBL" id="SDJ19677.1"/>
    </source>
</evidence>
<dbReference type="OrthoDB" id="9814566at2"/>